<gene>
    <name evidence="1" type="ORF">DVH24_030792</name>
</gene>
<dbReference type="EMBL" id="RDQH01000343">
    <property type="protein sequence ID" value="RXH68459.1"/>
    <property type="molecule type" value="Genomic_DNA"/>
</dbReference>
<name>A0A498HBQ0_MALDO</name>
<evidence type="ECO:0000313" key="2">
    <source>
        <dbReference type="Proteomes" id="UP000290289"/>
    </source>
</evidence>
<comment type="caution">
    <text evidence="1">The sequence shown here is derived from an EMBL/GenBank/DDBJ whole genome shotgun (WGS) entry which is preliminary data.</text>
</comment>
<sequence length="125" mass="14013">MDQSTISRTKKFITIATYTLACTPCHYQTTEFISGDPQAATLATGAVLFQSPITVPSWSRVITPSRHLLNYNNSIACPEHQHDTIILKEPIPQASRFTSRGLLIVKLQHTSLYKNIICDLTIFSY</sequence>
<protein>
    <submittedName>
        <fullName evidence="1">Uncharacterized protein</fullName>
    </submittedName>
</protein>
<dbReference type="Proteomes" id="UP000290289">
    <property type="component" value="Chromosome 17"/>
</dbReference>
<evidence type="ECO:0000313" key="1">
    <source>
        <dbReference type="EMBL" id="RXH68459.1"/>
    </source>
</evidence>
<reference evidence="1 2" key="1">
    <citation type="submission" date="2018-10" db="EMBL/GenBank/DDBJ databases">
        <title>A high-quality apple genome assembly.</title>
        <authorList>
            <person name="Hu J."/>
        </authorList>
    </citation>
    <scope>NUCLEOTIDE SEQUENCE [LARGE SCALE GENOMIC DNA]</scope>
    <source>
        <strain evidence="2">cv. HFTH1</strain>
        <tissue evidence="1">Young leaf</tissue>
    </source>
</reference>
<keyword evidence="2" id="KW-1185">Reference proteome</keyword>
<organism evidence="1 2">
    <name type="scientific">Malus domestica</name>
    <name type="common">Apple</name>
    <name type="synonym">Pyrus malus</name>
    <dbReference type="NCBI Taxonomy" id="3750"/>
    <lineage>
        <taxon>Eukaryota</taxon>
        <taxon>Viridiplantae</taxon>
        <taxon>Streptophyta</taxon>
        <taxon>Embryophyta</taxon>
        <taxon>Tracheophyta</taxon>
        <taxon>Spermatophyta</taxon>
        <taxon>Magnoliopsida</taxon>
        <taxon>eudicotyledons</taxon>
        <taxon>Gunneridae</taxon>
        <taxon>Pentapetalae</taxon>
        <taxon>rosids</taxon>
        <taxon>fabids</taxon>
        <taxon>Rosales</taxon>
        <taxon>Rosaceae</taxon>
        <taxon>Amygdaloideae</taxon>
        <taxon>Maleae</taxon>
        <taxon>Malus</taxon>
    </lineage>
</organism>
<dbReference type="AlphaFoldDB" id="A0A498HBQ0"/>
<accession>A0A498HBQ0</accession>
<proteinExistence type="predicted"/>